<reference evidence="2" key="1">
    <citation type="journal article" date="2019" name="Int. J. Syst. Evol. Microbiol.">
        <title>The Global Catalogue of Microorganisms (GCM) 10K type strain sequencing project: providing services to taxonomists for standard genome sequencing and annotation.</title>
        <authorList>
            <consortium name="The Broad Institute Genomics Platform"/>
            <consortium name="The Broad Institute Genome Sequencing Center for Infectious Disease"/>
            <person name="Wu L."/>
            <person name="Ma J."/>
        </authorList>
    </citation>
    <scope>NUCLEOTIDE SEQUENCE [LARGE SCALE GENOMIC DNA]</scope>
    <source>
        <strain evidence="2">CGMCC 1.16855</strain>
    </source>
</reference>
<protein>
    <submittedName>
        <fullName evidence="1">SDR family oxidoreductase</fullName>
    </submittedName>
</protein>
<dbReference type="PANTHER" id="PTHR42760:SF40">
    <property type="entry name" value="3-OXOACYL-[ACYL-CARRIER-PROTEIN] REDUCTASE, CHLOROPLASTIC"/>
    <property type="match status" value="1"/>
</dbReference>
<proteinExistence type="predicted"/>
<keyword evidence="2" id="KW-1185">Reference proteome</keyword>
<accession>A0ABV7C122</accession>
<sequence length="249" mass="25048">MARPVMLVTGGGRGIGAAVARLAARDGYDLLLTWRGGQDAAEASAAACRAAGAAVELVQADAGDPEATARAFARLDARFGRLDALVANAGITGPASDFLASTDATWAEVFRVNVLGLASACRQAAARMATSLGGAGGGIVAVSSRAAQIGSAFEFVHYAATKGAVDSLVLGLARELAGEGIRVNAVAPGMIDTDIHASAGIPERIGRIVPNIPLRRMGTPEEVAETILFLLSPASAYVTGAVLPVGGGR</sequence>
<dbReference type="InterPro" id="IPR002347">
    <property type="entry name" value="SDR_fam"/>
</dbReference>
<dbReference type="RefSeq" id="WP_216840068.1">
    <property type="nucleotide sequence ID" value="NZ_JAFNJS010000013.1"/>
</dbReference>
<dbReference type="CDD" id="cd05233">
    <property type="entry name" value="SDR_c"/>
    <property type="match status" value="1"/>
</dbReference>
<gene>
    <name evidence="1" type="ORF">ACFOD3_27235</name>
</gene>
<dbReference type="EMBL" id="JBHRSB010000013">
    <property type="protein sequence ID" value="MFC3003617.1"/>
    <property type="molecule type" value="Genomic_DNA"/>
</dbReference>
<comment type="caution">
    <text evidence="1">The sequence shown here is derived from an EMBL/GenBank/DDBJ whole genome shotgun (WGS) entry which is preliminary data.</text>
</comment>
<organism evidence="1 2">
    <name type="scientific">Falsiroseomonas tokyonensis</name>
    <dbReference type="NCBI Taxonomy" id="430521"/>
    <lineage>
        <taxon>Bacteria</taxon>
        <taxon>Pseudomonadati</taxon>
        <taxon>Pseudomonadota</taxon>
        <taxon>Alphaproteobacteria</taxon>
        <taxon>Acetobacterales</taxon>
        <taxon>Roseomonadaceae</taxon>
        <taxon>Falsiroseomonas</taxon>
    </lineage>
</organism>
<dbReference type="Proteomes" id="UP001595420">
    <property type="component" value="Unassembled WGS sequence"/>
</dbReference>
<evidence type="ECO:0000313" key="2">
    <source>
        <dbReference type="Proteomes" id="UP001595420"/>
    </source>
</evidence>
<name>A0ABV7C122_9PROT</name>
<dbReference type="Pfam" id="PF13561">
    <property type="entry name" value="adh_short_C2"/>
    <property type="match status" value="1"/>
</dbReference>
<dbReference type="PANTHER" id="PTHR42760">
    <property type="entry name" value="SHORT-CHAIN DEHYDROGENASES/REDUCTASES FAMILY MEMBER"/>
    <property type="match status" value="1"/>
</dbReference>
<evidence type="ECO:0000313" key="1">
    <source>
        <dbReference type="EMBL" id="MFC3003617.1"/>
    </source>
</evidence>